<accession>A0ACC3YVK7</accession>
<proteinExistence type="predicted"/>
<sequence length="281" mass="28722">MKAKATTAAVAGIIASAAAQNSTNTCATGVHLIVARGSGEAPGSGRIGSVADGVVAAVPGSQIAPINYIATLSNYSTSVVDGTTAMKLALTEYNLRCPQSKVALLGYSQGAHVAGDILCGSVEEEEDDGLEIDFNTTSPIPSSVVDQSVIAVVLFGDPTHNASATWNRGTSTRNGLFPRENITACEQYAPKIESWCDTGDIYCDLGNDTTVHGSYFKTYTEDAVKFVVSQFNASKTNATSPTGTPTATPSSSVVPANGAGVTAPGAILSLAGLSMLAAYLM</sequence>
<evidence type="ECO:0000313" key="1">
    <source>
        <dbReference type="EMBL" id="KAL0935959.1"/>
    </source>
</evidence>
<dbReference type="Proteomes" id="UP000805649">
    <property type="component" value="Unassembled WGS sequence"/>
</dbReference>
<protein>
    <submittedName>
        <fullName evidence="1">Acetylxylan esterase 1</fullName>
    </submittedName>
</protein>
<evidence type="ECO:0000313" key="2">
    <source>
        <dbReference type="Proteomes" id="UP000805649"/>
    </source>
</evidence>
<dbReference type="EMBL" id="VUJX02000005">
    <property type="protein sequence ID" value="KAL0935959.1"/>
    <property type="molecule type" value="Genomic_DNA"/>
</dbReference>
<gene>
    <name evidence="1" type="ORF">CTRU02_208174</name>
</gene>
<comment type="caution">
    <text evidence="1">The sequence shown here is derived from an EMBL/GenBank/DDBJ whole genome shotgun (WGS) entry which is preliminary data.</text>
</comment>
<name>A0ACC3YVK7_COLTU</name>
<reference evidence="1 2" key="1">
    <citation type="journal article" date="2020" name="Phytopathology">
        <title>Genome Sequence Resources of Colletotrichum truncatum, C. plurivorum, C. musicola, and C. sojae: Four Species Pathogenic to Soybean (Glycine max).</title>
        <authorList>
            <person name="Rogerio F."/>
            <person name="Boufleur T.R."/>
            <person name="Ciampi-Guillardi M."/>
            <person name="Sukno S.A."/>
            <person name="Thon M.R."/>
            <person name="Massola Junior N.S."/>
            <person name="Baroncelli R."/>
        </authorList>
    </citation>
    <scope>NUCLEOTIDE SEQUENCE [LARGE SCALE GENOMIC DNA]</scope>
    <source>
        <strain evidence="1 2">CMES1059</strain>
    </source>
</reference>
<keyword evidence="2" id="KW-1185">Reference proteome</keyword>
<organism evidence="1 2">
    <name type="scientific">Colletotrichum truncatum</name>
    <name type="common">Anthracnose fungus</name>
    <name type="synonym">Colletotrichum capsici</name>
    <dbReference type="NCBI Taxonomy" id="5467"/>
    <lineage>
        <taxon>Eukaryota</taxon>
        <taxon>Fungi</taxon>
        <taxon>Dikarya</taxon>
        <taxon>Ascomycota</taxon>
        <taxon>Pezizomycotina</taxon>
        <taxon>Sordariomycetes</taxon>
        <taxon>Hypocreomycetidae</taxon>
        <taxon>Glomerellales</taxon>
        <taxon>Glomerellaceae</taxon>
        <taxon>Colletotrichum</taxon>
        <taxon>Colletotrichum truncatum species complex</taxon>
    </lineage>
</organism>